<dbReference type="Pfam" id="PF02470">
    <property type="entry name" value="MlaD"/>
    <property type="match status" value="6"/>
</dbReference>
<evidence type="ECO:0000256" key="4">
    <source>
        <dbReference type="ARBA" id="ARBA00022692"/>
    </source>
</evidence>
<keyword evidence="5 7" id="KW-1133">Transmembrane helix</keyword>
<feature type="domain" description="Mce/MlaD" evidence="8">
    <location>
        <begin position="275"/>
        <end position="363"/>
    </location>
</feature>
<keyword evidence="4 7" id="KW-0812">Transmembrane</keyword>
<evidence type="ECO:0000256" key="5">
    <source>
        <dbReference type="ARBA" id="ARBA00022989"/>
    </source>
</evidence>
<keyword evidence="2" id="KW-1003">Cell membrane</keyword>
<dbReference type="InterPro" id="IPR051800">
    <property type="entry name" value="PqiA-PqiB_transport"/>
</dbReference>
<dbReference type="InterPro" id="IPR003399">
    <property type="entry name" value="Mce/MlaD"/>
</dbReference>
<keyword evidence="6 7" id="KW-0472">Membrane</keyword>
<evidence type="ECO:0000256" key="7">
    <source>
        <dbReference type="SAM" id="Phobius"/>
    </source>
</evidence>
<feature type="domain" description="Mce/MlaD" evidence="8">
    <location>
        <begin position="158"/>
        <end position="215"/>
    </location>
</feature>
<dbReference type="RefSeq" id="WP_341627048.1">
    <property type="nucleotide sequence ID" value="NZ_JBAKBA010000007.1"/>
</dbReference>
<comment type="subcellular location">
    <subcellularLocation>
        <location evidence="1">Cell inner membrane</location>
    </subcellularLocation>
</comment>
<evidence type="ECO:0000313" key="9">
    <source>
        <dbReference type="EMBL" id="MEL0658381.1"/>
    </source>
</evidence>
<evidence type="ECO:0000256" key="2">
    <source>
        <dbReference type="ARBA" id="ARBA00022475"/>
    </source>
</evidence>
<feature type="transmembrane region" description="Helical" evidence="7">
    <location>
        <begin position="16"/>
        <end position="36"/>
    </location>
</feature>
<proteinExistence type="predicted"/>
<keyword evidence="10" id="KW-1185">Reference proteome</keyword>
<name>A0ABU9H929_9GAMM</name>
<keyword evidence="3" id="KW-0997">Cell inner membrane</keyword>
<evidence type="ECO:0000256" key="1">
    <source>
        <dbReference type="ARBA" id="ARBA00004533"/>
    </source>
</evidence>
<gene>
    <name evidence="9" type="ORF">V6255_04430</name>
</gene>
<dbReference type="PANTHER" id="PTHR30462">
    <property type="entry name" value="INTERMEMBRANE TRANSPORT PROTEIN PQIB-RELATED"/>
    <property type="match status" value="1"/>
</dbReference>
<organism evidence="9 10">
    <name type="scientific">Psychromonas arctica</name>
    <dbReference type="NCBI Taxonomy" id="168275"/>
    <lineage>
        <taxon>Bacteria</taxon>
        <taxon>Pseudomonadati</taxon>
        <taxon>Pseudomonadota</taxon>
        <taxon>Gammaproteobacteria</taxon>
        <taxon>Alteromonadales</taxon>
        <taxon>Psychromonadaceae</taxon>
        <taxon>Psychromonas</taxon>
    </lineage>
</organism>
<evidence type="ECO:0000256" key="3">
    <source>
        <dbReference type="ARBA" id="ARBA00022519"/>
    </source>
</evidence>
<evidence type="ECO:0000256" key="6">
    <source>
        <dbReference type="ARBA" id="ARBA00023136"/>
    </source>
</evidence>
<evidence type="ECO:0000313" key="10">
    <source>
        <dbReference type="Proteomes" id="UP001366060"/>
    </source>
</evidence>
<dbReference type="PANTHER" id="PTHR30462:SF0">
    <property type="entry name" value="INTERMEMBRANE TRANSPORT PROTEIN YEBT"/>
    <property type="match status" value="1"/>
</dbReference>
<reference evidence="9 10" key="1">
    <citation type="submission" date="2024-02" db="EMBL/GenBank/DDBJ databases">
        <title>Bacteria isolated from the canopy kelp, Nereocystis luetkeana.</title>
        <authorList>
            <person name="Pfister C.A."/>
            <person name="Younker I.T."/>
            <person name="Light S.H."/>
        </authorList>
    </citation>
    <scope>NUCLEOTIDE SEQUENCE [LARGE SCALE GENOMIC DNA]</scope>
    <source>
        <strain evidence="9 10">TI.2.07</strain>
    </source>
</reference>
<feature type="domain" description="Mce/MlaD" evidence="8">
    <location>
        <begin position="45"/>
        <end position="133"/>
    </location>
</feature>
<feature type="domain" description="Mce/MlaD" evidence="8">
    <location>
        <begin position="393"/>
        <end position="455"/>
    </location>
</feature>
<comment type="caution">
    <text evidence="9">The sequence shown here is derived from an EMBL/GenBank/DDBJ whole genome shotgun (WGS) entry which is preliminary data.</text>
</comment>
<dbReference type="Proteomes" id="UP001366060">
    <property type="component" value="Unassembled WGS sequence"/>
</dbReference>
<sequence length="889" mass="98289">MQDNPSTTPVVSKSKYISPVWFLPFIATLLALWILFQNITHKNMRVNIHFTNAGSIIIDKTKVRYKGVIVGTVKKVELDEEDGVNVIAEIESHATFLLKEKSKFWLVSPKASLTSITGLDTLFSGSYINLLPGEGEEATDFIATREQPITIPDNALLINLKSDNAASINIGTPIFYKKIQVGEIARVRLDKTGQFVNIQAFIESKYSYLVKQKSKFWNISGLNANISRTGIDFKLDSLTTLIAGGVTFSSPESSAEPLENQKYQLFNDIDASEEGLHITFKLSNTNNLPERAGILFKGHGIGRIDTINYDSESQLFIAKATINPAFSDLITESARFWVEKTSVSFSKIENLSNLITGDYINFSHGENYQNEPLRTEFVIKTEQSILESNALLITLIADNANGLTDGAPISYKGLNIGKVNTIKLTEDNNKIKATLNIDEEFSYLVNKNSKFHLLSGVNFKASLKGVEVNSKPLENIIQGGIALYNESPITKKYTQTPFKNKQPFYLYESKEMAKLGKDAFTDPLKVVLLSKELPSVSIGSPVYYHKLQVGEVSDLRLHDSSLMQTSININAKFKHLITKQTIFWNISGFEIDAGLSGIKVNAASLLAVATGGIALEFSPSVTSNITSEGQYRLFDNYQQATQPPKQITLIYDDASELKVGNKVKLKGLDVGKISQLILNKHNKIMVTLDIAPEYFDKVAKQGSRFWVVRSDISLSGAKNLSTLISGVFINVEPGNGNKTIEFKGEHNAPLLAEHKTGLSIILTASNAGSTDISSPIYHRQIQIGEVTEKRLNDDASGVEIVINIYPEYAHLIRTNSIFWPASGFNLDIGITGASLKSTSLTSLIKGGINMSTSDNRELQPASQAFSTFKLQSEFDEDWLQWKLKIPKSN</sequence>
<feature type="domain" description="Mce/MlaD" evidence="8">
    <location>
        <begin position="644"/>
        <end position="734"/>
    </location>
</feature>
<protein>
    <submittedName>
        <fullName evidence="9">MlaD family protein</fullName>
    </submittedName>
</protein>
<dbReference type="EMBL" id="JBAKBA010000007">
    <property type="protein sequence ID" value="MEL0658381.1"/>
    <property type="molecule type" value="Genomic_DNA"/>
</dbReference>
<feature type="domain" description="Mce/MlaD" evidence="8">
    <location>
        <begin position="758"/>
        <end position="840"/>
    </location>
</feature>
<evidence type="ECO:0000259" key="8">
    <source>
        <dbReference type="Pfam" id="PF02470"/>
    </source>
</evidence>
<accession>A0ABU9H929</accession>